<dbReference type="RefSeq" id="WP_116225690.1">
    <property type="nucleotide sequence ID" value="NZ_AP018437.1"/>
</dbReference>
<organism evidence="3 4">
    <name type="scientific">Pelolinea submarina</name>
    <dbReference type="NCBI Taxonomy" id="913107"/>
    <lineage>
        <taxon>Bacteria</taxon>
        <taxon>Bacillati</taxon>
        <taxon>Chloroflexota</taxon>
        <taxon>Anaerolineae</taxon>
        <taxon>Anaerolineales</taxon>
        <taxon>Anaerolineaceae</taxon>
        <taxon>Pelolinea</taxon>
    </lineage>
</organism>
<evidence type="ECO:0000256" key="1">
    <source>
        <dbReference type="SAM" id="MobiDB-lite"/>
    </source>
</evidence>
<evidence type="ECO:0000259" key="2">
    <source>
        <dbReference type="Pfam" id="PF01520"/>
    </source>
</evidence>
<dbReference type="InterPro" id="IPR002508">
    <property type="entry name" value="MurNAc-LAA_cat"/>
</dbReference>
<sequence length="273" mass="29544">MENPLPEEPLEEPIETPKDEAADDAGDESDSPRRQSSYTVMNGVQTVVSIALVMATLLTLWNPRKVFNTPSLAALVEAGATESALKAEEKAKDERSQHIGILAGHLEDSNPGEVCQDGTVESDINEAIATLVSQKLEDLGYIVDEFPEYDLELLNYEGAAFIALYTGSCAENPLPPSGFSIGGSYSAQNPELVDQLATCLAQEYQQATGLPFTYEVINAEDTSYHIFRDISVNTPAVRLEMGSLKTDRAILTNHSDQVTEGIVAGIQCFLNAE</sequence>
<dbReference type="Proteomes" id="UP000256388">
    <property type="component" value="Unassembled WGS sequence"/>
</dbReference>
<proteinExistence type="predicted"/>
<protein>
    <submittedName>
        <fullName evidence="3">N-acetylmuramoyl-L-alanine amidase</fullName>
    </submittedName>
</protein>
<dbReference type="Pfam" id="PF01520">
    <property type="entry name" value="Amidase_3"/>
    <property type="match status" value="1"/>
</dbReference>
<dbReference type="GO" id="GO:0008745">
    <property type="term" value="F:N-acetylmuramoyl-L-alanine amidase activity"/>
    <property type="evidence" value="ECO:0007669"/>
    <property type="project" value="InterPro"/>
</dbReference>
<dbReference type="AlphaFoldDB" id="A0A347ZW42"/>
<feature type="domain" description="MurNAc-LAA" evidence="2">
    <location>
        <begin position="99"/>
        <end position="267"/>
    </location>
</feature>
<evidence type="ECO:0000313" key="3">
    <source>
        <dbReference type="EMBL" id="REG07218.1"/>
    </source>
</evidence>
<dbReference type="OrthoDB" id="160713at2"/>
<evidence type="ECO:0000313" key="4">
    <source>
        <dbReference type="Proteomes" id="UP000256388"/>
    </source>
</evidence>
<feature type="region of interest" description="Disordered" evidence="1">
    <location>
        <begin position="1"/>
        <end position="38"/>
    </location>
</feature>
<comment type="caution">
    <text evidence="3">The sequence shown here is derived from an EMBL/GenBank/DDBJ whole genome shotgun (WGS) entry which is preliminary data.</text>
</comment>
<dbReference type="EMBL" id="QUMS01000003">
    <property type="protein sequence ID" value="REG07218.1"/>
    <property type="molecule type" value="Genomic_DNA"/>
</dbReference>
<reference evidence="3 4" key="1">
    <citation type="submission" date="2018-08" db="EMBL/GenBank/DDBJ databases">
        <title>Genomic Encyclopedia of Type Strains, Phase IV (KMG-IV): sequencing the most valuable type-strain genomes for metagenomic binning, comparative biology and taxonomic classification.</title>
        <authorList>
            <person name="Goeker M."/>
        </authorList>
    </citation>
    <scope>NUCLEOTIDE SEQUENCE [LARGE SCALE GENOMIC DNA]</scope>
    <source>
        <strain evidence="3 4">DSM 23923</strain>
    </source>
</reference>
<accession>A0A347ZW42</accession>
<name>A0A347ZW42_9CHLR</name>
<dbReference type="Gene3D" id="3.40.630.40">
    <property type="entry name" value="Zn-dependent exopeptidases"/>
    <property type="match status" value="1"/>
</dbReference>
<keyword evidence="4" id="KW-1185">Reference proteome</keyword>
<gene>
    <name evidence="3" type="ORF">DFR64_2423</name>
</gene>
<dbReference type="GO" id="GO:0009253">
    <property type="term" value="P:peptidoglycan catabolic process"/>
    <property type="evidence" value="ECO:0007669"/>
    <property type="project" value="InterPro"/>
</dbReference>